<evidence type="ECO:0000313" key="3">
    <source>
        <dbReference type="Proteomes" id="UP000035514"/>
    </source>
</evidence>
<feature type="domain" description="TtsA-like Glycoside hydrolase family 108" evidence="1">
    <location>
        <begin position="31"/>
        <end position="111"/>
    </location>
</feature>
<dbReference type="AlphaFoldDB" id="A0A0G9JR76"/>
<sequence>MANIRNSMFLLADLEHSGKEDQVLHKNQFENGLTFWGIYEKENPNWDGWIVVKQVLKETKDIKEASKKLFKNPYLFELVMKFYKKEFWDKMQLDLVNSQKIADEMFIFGVNVHWKVSVKKAQKLVGAKSDGFVGNETIRLLNAYDANKFDVEFDELEKQYYADVIKAKPYLVKYKKGWDKRAVYVFLDNQNNFMVA</sequence>
<dbReference type="SUPFAM" id="SSF53955">
    <property type="entry name" value="Lysozyme-like"/>
    <property type="match status" value="1"/>
</dbReference>
<name>A0A0G9JR76_9BACT</name>
<dbReference type="Pfam" id="PF05838">
    <property type="entry name" value="Glyco_hydro_108"/>
    <property type="match status" value="1"/>
</dbReference>
<protein>
    <submittedName>
        <fullName evidence="2">Peptidoglycan domain protein</fullName>
    </submittedName>
</protein>
<dbReference type="RefSeq" id="WP_046997338.1">
    <property type="nucleotide sequence ID" value="NZ_JAIQ01000166.1"/>
</dbReference>
<comment type="caution">
    <text evidence="2">The sequence shown here is derived from an EMBL/GenBank/DDBJ whole genome shotgun (WGS) entry which is preliminary data.</text>
</comment>
<dbReference type="Proteomes" id="UP000035514">
    <property type="component" value="Unassembled WGS sequence"/>
</dbReference>
<organism evidence="2 3">
    <name type="scientific">Aliarcobacter butzleri L348</name>
    <dbReference type="NCBI Taxonomy" id="1447256"/>
    <lineage>
        <taxon>Bacteria</taxon>
        <taxon>Pseudomonadati</taxon>
        <taxon>Campylobacterota</taxon>
        <taxon>Epsilonproteobacteria</taxon>
        <taxon>Campylobacterales</taxon>
        <taxon>Arcobacteraceae</taxon>
        <taxon>Aliarcobacter</taxon>
    </lineage>
</organism>
<dbReference type="PATRIC" id="fig|1447256.3.peg.2273"/>
<evidence type="ECO:0000313" key="2">
    <source>
        <dbReference type="EMBL" id="KLD96650.1"/>
    </source>
</evidence>
<dbReference type="InterPro" id="IPR008565">
    <property type="entry name" value="TtsA-like_GH18_dom"/>
</dbReference>
<gene>
    <name evidence="2" type="ORF">AA20_11600</name>
</gene>
<reference evidence="2 3" key="1">
    <citation type="submission" date="2014-01" db="EMBL/GenBank/DDBJ databases">
        <title>Development of a Comparative Genomic Fingerprinting Assay for High Resolution Genotyping of Arcobacter butzleri.</title>
        <authorList>
            <person name="Webb A.L."/>
            <person name="Inglis G.D."/>
            <person name="Kruczkiewicz P."/>
            <person name="Selinger L.B."/>
            <person name="Taboada E.N."/>
        </authorList>
    </citation>
    <scope>NUCLEOTIDE SEQUENCE [LARGE SCALE GENOMIC DNA]</scope>
    <source>
        <strain evidence="2 3">L348</strain>
    </source>
</reference>
<dbReference type="EMBL" id="JAIQ01000166">
    <property type="protein sequence ID" value="KLD96650.1"/>
    <property type="molecule type" value="Genomic_DNA"/>
</dbReference>
<proteinExistence type="predicted"/>
<dbReference type="Gene3D" id="1.20.141.10">
    <property type="entry name" value="Chitosanase, subunit A, domain 1"/>
    <property type="match status" value="1"/>
</dbReference>
<accession>A0A0G9JR76</accession>
<dbReference type="InterPro" id="IPR023346">
    <property type="entry name" value="Lysozyme-like_dom_sf"/>
</dbReference>
<evidence type="ECO:0000259" key="1">
    <source>
        <dbReference type="Pfam" id="PF05838"/>
    </source>
</evidence>